<keyword evidence="4 7" id="KW-0224">Dipeptidase</keyword>
<feature type="binding site" evidence="7">
    <location>
        <position position="241"/>
    </location>
    <ligand>
        <name>Mn(2+)</name>
        <dbReference type="ChEBI" id="CHEBI:29035"/>
        <label>2</label>
    </ligand>
</feature>
<dbReference type="InterPro" id="IPR052433">
    <property type="entry name" value="X-Pro_dipept-like"/>
</dbReference>
<feature type="binding site" evidence="7">
    <location>
        <position position="416"/>
    </location>
    <ligand>
        <name>Mn(2+)</name>
        <dbReference type="ChEBI" id="CHEBI:29035"/>
        <label>1</label>
    </ligand>
</feature>
<evidence type="ECO:0000313" key="10">
    <source>
        <dbReference type="EMBL" id="MFC4728004.1"/>
    </source>
</evidence>
<feature type="binding site" evidence="7">
    <location>
        <position position="416"/>
    </location>
    <ligand>
        <name>Mn(2+)</name>
        <dbReference type="ChEBI" id="CHEBI:29035"/>
        <label>2</label>
    </ligand>
</feature>
<evidence type="ECO:0000256" key="3">
    <source>
        <dbReference type="ARBA" id="ARBA00022801"/>
    </source>
</evidence>
<dbReference type="RefSeq" id="WP_377004023.1">
    <property type="nucleotide sequence ID" value="NZ_JBHSGG010000020.1"/>
</dbReference>
<dbReference type="SUPFAM" id="SSF55920">
    <property type="entry name" value="Creatinase/aminopeptidase"/>
    <property type="match status" value="1"/>
</dbReference>
<dbReference type="PANTHER" id="PTHR43226:SF8">
    <property type="entry name" value="XAA-PRO DIPEPTIDASE"/>
    <property type="match status" value="1"/>
</dbReference>
<dbReference type="InterPro" id="IPR029149">
    <property type="entry name" value="Creatin/AminoP/Spt16_N"/>
</dbReference>
<keyword evidence="6 7" id="KW-0464">Manganese</keyword>
<dbReference type="Pfam" id="PF00557">
    <property type="entry name" value="Peptidase_M24"/>
    <property type="match status" value="1"/>
</dbReference>
<protein>
    <recommendedName>
        <fullName evidence="7">Xaa-Pro dipeptidase</fullName>
        <shortName evidence="7">X-Pro dipeptidase</shortName>
        <ecNumber evidence="7">3.4.13.9</ecNumber>
    </recommendedName>
    <alternativeName>
        <fullName evidence="7">Imidodipeptidase</fullName>
    </alternativeName>
    <alternativeName>
        <fullName evidence="7">Proline dipeptidase</fullName>
        <shortName evidence="7">Prolidase</shortName>
    </alternativeName>
</protein>
<dbReference type="Proteomes" id="UP001595892">
    <property type="component" value="Unassembled WGS sequence"/>
</dbReference>
<dbReference type="GO" id="GO:0102009">
    <property type="term" value="F:proline dipeptidase activity"/>
    <property type="evidence" value="ECO:0007669"/>
    <property type="project" value="UniProtKB-EC"/>
</dbReference>
<feature type="domain" description="Peptidase M24" evidence="8">
    <location>
        <begin position="164"/>
        <end position="423"/>
    </location>
</feature>
<dbReference type="Pfam" id="PF21216">
    <property type="entry name" value="PepQ_N"/>
    <property type="match status" value="1"/>
</dbReference>
<evidence type="ECO:0000313" key="11">
    <source>
        <dbReference type="Proteomes" id="UP001595892"/>
    </source>
</evidence>
<keyword evidence="2 7" id="KW-0479">Metal-binding</keyword>
<comment type="function">
    <text evidence="7">Splits dipeptides with a prolyl residue in the C-terminal position.</text>
</comment>
<feature type="binding site" evidence="7">
    <location>
        <position position="377"/>
    </location>
    <ligand>
        <name>Mn(2+)</name>
        <dbReference type="ChEBI" id="CHEBI:29035"/>
        <label>1</label>
    </ligand>
</feature>
<evidence type="ECO:0000256" key="4">
    <source>
        <dbReference type="ARBA" id="ARBA00022997"/>
    </source>
</evidence>
<evidence type="ECO:0000259" key="8">
    <source>
        <dbReference type="Pfam" id="PF00557"/>
    </source>
</evidence>
<keyword evidence="5 7" id="KW-0482">Metalloprotease</keyword>
<feature type="binding site" evidence="7">
    <location>
        <position position="252"/>
    </location>
    <ligand>
        <name>Mn(2+)</name>
        <dbReference type="ChEBI" id="CHEBI:29035"/>
        <label>2</label>
    </ligand>
</feature>
<dbReference type="HAMAP" id="MF_01279">
    <property type="entry name" value="X_Pro_dipeptid"/>
    <property type="match status" value="1"/>
</dbReference>
<evidence type="ECO:0000256" key="1">
    <source>
        <dbReference type="ARBA" id="ARBA00022670"/>
    </source>
</evidence>
<dbReference type="InterPro" id="IPR036005">
    <property type="entry name" value="Creatinase/aminopeptidase-like"/>
</dbReference>
<evidence type="ECO:0000259" key="9">
    <source>
        <dbReference type="Pfam" id="PF21216"/>
    </source>
</evidence>
<comment type="similarity">
    <text evidence="7">Belongs to the peptidase M24B family. Bacterial-type prolidase subfamily.</text>
</comment>
<name>A0ABV9NKR7_9GAMM</name>
<comment type="catalytic activity">
    <reaction evidence="7">
        <text>Xaa-L-Pro dipeptide + H2O = an L-alpha-amino acid + L-proline</text>
        <dbReference type="Rhea" id="RHEA:76407"/>
        <dbReference type="ChEBI" id="CHEBI:15377"/>
        <dbReference type="ChEBI" id="CHEBI:59869"/>
        <dbReference type="ChEBI" id="CHEBI:60039"/>
        <dbReference type="ChEBI" id="CHEBI:195196"/>
        <dbReference type="EC" id="3.4.13.9"/>
    </reaction>
</comment>
<dbReference type="Gene3D" id="3.40.350.10">
    <property type="entry name" value="Creatinase/prolidase N-terminal domain"/>
    <property type="match status" value="1"/>
</dbReference>
<comment type="cofactor">
    <cofactor evidence="7">
        <name>Mn(2+)</name>
        <dbReference type="ChEBI" id="CHEBI:29035"/>
    </cofactor>
    <text evidence="7">Binds 2 manganese ions per subunit.</text>
</comment>
<gene>
    <name evidence="7 10" type="primary">pepQ</name>
    <name evidence="10" type="ORF">ACFO3Q_07475</name>
</gene>
<keyword evidence="1 7" id="KW-0645">Protease</keyword>
<dbReference type="PROSITE" id="PS00491">
    <property type="entry name" value="PROLINE_PEPTIDASE"/>
    <property type="match status" value="1"/>
</dbReference>
<feature type="binding site" evidence="7">
    <location>
        <position position="332"/>
    </location>
    <ligand>
        <name>Mn(2+)</name>
        <dbReference type="ChEBI" id="CHEBI:29035"/>
        <label>1</label>
    </ligand>
</feature>
<dbReference type="InterPro" id="IPR001131">
    <property type="entry name" value="Peptidase_M24B_aminopep-P_CS"/>
</dbReference>
<keyword evidence="3 7" id="KW-0378">Hydrolase</keyword>
<dbReference type="EC" id="3.4.13.9" evidence="7"/>
<evidence type="ECO:0000256" key="6">
    <source>
        <dbReference type="ARBA" id="ARBA00023211"/>
    </source>
</evidence>
<comment type="caution">
    <text evidence="10">The sequence shown here is derived from an EMBL/GenBank/DDBJ whole genome shotgun (WGS) entry which is preliminary data.</text>
</comment>
<keyword evidence="11" id="KW-1185">Reference proteome</keyword>
<dbReference type="InterPro" id="IPR022846">
    <property type="entry name" value="X_Pro_dipept"/>
</dbReference>
<accession>A0ABV9NKR7</accession>
<evidence type="ECO:0000256" key="7">
    <source>
        <dbReference type="HAMAP-Rule" id="MF_01279"/>
    </source>
</evidence>
<feature type="binding site" evidence="7">
    <location>
        <position position="252"/>
    </location>
    <ligand>
        <name>Mn(2+)</name>
        <dbReference type="ChEBI" id="CHEBI:29035"/>
        <label>1</label>
    </ligand>
</feature>
<feature type="domain" description="Xaa-Pro dipeptidase N-terminal" evidence="9">
    <location>
        <begin position="8"/>
        <end position="152"/>
    </location>
</feature>
<dbReference type="Gene3D" id="3.90.230.10">
    <property type="entry name" value="Creatinase/methionine aminopeptidase superfamily"/>
    <property type="match status" value="1"/>
</dbReference>
<dbReference type="EMBL" id="JBHSGG010000020">
    <property type="protein sequence ID" value="MFC4728004.1"/>
    <property type="molecule type" value="Genomic_DNA"/>
</dbReference>
<dbReference type="NCBIfam" id="NF010133">
    <property type="entry name" value="PRK13607.1"/>
    <property type="match status" value="1"/>
</dbReference>
<dbReference type="InterPro" id="IPR048819">
    <property type="entry name" value="PepQ_N"/>
</dbReference>
<dbReference type="InterPro" id="IPR000994">
    <property type="entry name" value="Pept_M24"/>
</dbReference>
<evidence type="ECO:0000256" key="5">
    <source>
        <dbReference type="ARBA" id="ARBA00023049"/>
    </source>
</evidence>
<proteinExistence type="inferred from homology"/>
<organism evidence="10 11">
    <name type="scientific">Coralloluteibacterium thermophilum</name>
    <dbReference type="NCBI Taxonomy" id="2707049"/>
    <lineage>
        <taxon>Bacteria</taxon>
        <taxon>Pseudomonadati</taxon>
        <taxon>Pseudomonadota</taxon>
        <taxon>Gammaproteobacteria</taxon>
        <taxon>Lysobacterales</taxon>
        <taxon>Lysobacteraceae</taxon>
        <taxon>Coralloluteibacterium</taxon>
    </lineage>
</organism>
<dbReference type="PANTHER" id="PTHR43226">
    <property type="entry name" value="XAA-PRO AMINOPEPTIDASE 3"/>
    <property type="match status" value="1"/>
</dbReference>
<sequence>MPQEPAAAYRDHVRTLAARCDRALERGGFDHLLIAAGVEKYHFLDDHAYPFRSNPHFLHWAPLVHHPHSWIAYTPGSTPLLVYYQPDDYWHLPPDAPSGYWTEAFDIRVIRTPDEAAALLPKGRAAVIGEADAALPGIEPNNPQAVLDHLHYHRAFKTPYELALMRQSQRRAVPGHLAARQAFLDGASEDAIHRAYLAATAHSDLDLPYGSIVGLDAHGATLHYQYKQATAPARARSLLIDAGADHLGYATDITRTWAREPGVFADLVDAVEREELALCDAVRAGADYKALHLEAHLRLSGVLRALDIVRMDPADMVATGVSATFFPHGLGHLIGLQVHDVGGFLAAETGGSIARPDGHPFLRLTRVLEAGMVVTIEPGLYFIDTLLARLREGPHAAAVNWDAVDALRPYGGVRIEDDVACTEAAPENLTRDAFAEVA</sequence>
<reference evidence="11" key="1">
    <citation type="journal article" date="2019" name="Int. J. Syst. Evol. Microbiol.">
        <title>The Global Catalogue of Microorganisms (GCM) 10K type strain sequencing project: providing services to taxonomists for standard genome sequencing and annotation.</title>
        <authorList>
            <consortium name="The Broad Institute Genomics Platform"/>
            <consortium name="The Broad Institute Genome Sequencing Center for Infectious Disease"/>
            <person name="Wu L."/>
            <person name="Ma J."/>
        </authorList>
    </citation>
    <scope>NUCLEOTIDE SEQUENCE [LARGE SCALE GENOMIC DNA]</scope>
    <source>
        <strain evidence="11">CGMCC 1.13574</strain>
    </source>
</reference>
<evidence type="ECO:0000256" key="2">
    <source>
        <dbReference type="ARBA" id="ARBA00022723"/>
    </source>
</evidence>